<protein>
    <recommendedName>
        <fullName evidence="5">Oxidoreductase</fullName>
    </recommendedName>
</protein>
<dbReference type="Proteomes" id="UP000249082">
    <property type="component" value="Unassembled WGS sequence"/>
</dbReference>
<dbReference type="PRINTS" id="PR00081">
    <property type="entry name" value="GDHRDH"/>
</dbReference>
<proteinExistence type="inferred from homology"/>
<evidence type="ECO:0000313" key="3">
    <source>
        <dbReference type="EMBL" id="PZQ50299.1"/>
    </source>
</evidence>
<dbReference type="Pfam" id="PF13561">
    <property type="entry name" value="adh_short_C2"/>
    <property type="match status" value="1"/>
</dbReference>
<dbReference type="AlphaFoldDB" id="A0A2W5NDH2"/>
<dbReference type="EMBL" id="QFPX01000039">
    <property type="protein sequence ID" value="PZQ50299.1"/>
    <property type="molecule type" value="Genomic_DNA"/>
</dbReference>
<comment type="caution">
    <text evidence="3">The sequence shown here is derived from an EMBL/GenBank/DDBJ whole genome shotgun (WGS) entry which is preliminary data.</text>
</comment>
<organism evidence="3 4">
    <name type="scientific">Novosphingobium pentaromativorans</name>
    <dbReference type="NCBI Taxonomy" id="205844"/>
    <lineage>
        <taxon>Bacteria</taxon>
        <taxon>Pseudomonadati</taxon>
        <taxon>Pseudomonadota</taxon>
        <taxon>Alphaproteobacteria</taxon>
        <taxon>Sphingomonadales</taxon>
        <taxon>Sphingomonadaceae</taxon>
        <taxon>Novosphingobium</taxon>
    </lineage>
</organism>
<dbReference type="InterPro" id="IPR036291">
    <property type="entry name" value="NAD(P)-bd_dom_sf"/>
</dbReference>
<gene>
    <name evidence="3" type="ORF">DI555_22930</name>
</gene>
<comment type="similarity">
    <text evidence="1">Belongs to the short-chain dehydrogenases/reductases (SDR) family.</text>
</comment>
<evidence type="ECO:0000256" key="1">
    <source>
        <dbReference type="ARBA" id="ARBA00006484"/>
    </source>
</evidence>
<sequence>MTPLRGSILHAAPHTKGAVAAMAKGLALDLAPRRITVNTVQPGPTDTDINAGAVDTLAAMSPLKRVAHPDEIAGLVAYLARPEAGYVTGTSLTIDGGFTL</sequence>
<keyword evidence="2" id="KW-0560">Oxidoreductase</keyword>
<dbReference type="InterPro" id="IPR002347">
    <property type="entry name" value="SDR_fam"/>
</dbReference>
<name>A0A2W5NDH2_9SPHN</name>
<accession>A0A2W5NDH2</accession>
<dbReference type="PANTHER" id="PTHR43477">
    <property type="entry name" value="DIHYDROANTICAPSIN 7-DEHYDROGENASE"/>
    <property type="match status" value="1"/>
</dbReference>
<reference evidence="3 4" key="1">
    <citation type="submission" date="2017-08" db="EMBL/GenBank/DDBJ databases">
        <title>Infants hospitalized years apart are colonized by the same room-sourced microbial strains.</title>
        <authorList>
            <person name="Brooks B."/>
            <person name="Olm M.R."/>
            <person name="Firek B.A."/>
            <person name="Baker R."/>
            <person name="Thomas B.C."/>
            <person name="Morowitz M.J."/>
            <person name="Banfield J.F."/>
        </authorList>
    </citation>
    <scope>NUCLEOTIDE SEQUENCE [LARGE SCALE GENOMIC DNA]</scope>
    <source>
        <strain evidence="3">S2_005_002_R2_33</strain>
    </source>
</reference>
<evidence type="ECO:0000313" key="4">
    <source>
        <dbReference type="Proteomes" id="UP000249082"/>
    </source>
</evidence>
<dbReference type="GO" id="GO:0016491">
    <property type="term" value="F:oxidoreductase activity"/>
    <property type="evidence" value="ECO:0007669"/>
    <property type="project" value="UniProtKB-KW"/>
</dbReference>
<evidence type="ECO:0000256" key="2">
    <source>
        <dbReference type="ARBA" id="ARBA00023002"/>
    </source>
</evidence>
<evidence type="ECO:0008006" key="5">
    <source>
        <dbReference type="Google" id="ProtNLM"/>
    </source>
</evidence>
<dbReference type="PANTHER" id="PTHR43477:SF1">
    <property type="entry name" value="DIHYDROANTICAPSIN 7-DEHYDROGENASE"/>
    <property type="match status" value="1"/>
</dbReference>
<dbReference type="Gene3D" id="3.40.50.720">
    <property type="entry name" value="NAD(P)-binding Rossmann-like Domain"/>
    <property type="match status" value="1"/>
</dbReference>
<dbReference type="InterPro" id="IPR051122">
    <property type="entry name" value="SDR_DHRS6-like"/>
</dbReference>
<dbReference type="SUPFAM" id="SSF51735">
    <property type="entry name" value="NAD(P)-binding Rossmann-fold domains"/>
    <property type="match status" value="1"/>
</dbReference>